<keyword evidence="2" id="KW-0175">Coiled coil</keyword>
<dbReference type="RefSeq" id="WP_037269701.1">
    <property type="nucleotide sequence ID" value="NZ_KN293975.1"/>
</dbReference>
<dbReference type="Gene3D" id="2.40.30.170">
    <property type="match status" value="1"/>
</dbReference>
<dbReference type="InterPro" id="IPR006143">
    <property type="entry name" value="RND_pump_MFP"/>
</dbReference>
<dbReference type="InterPro" id="IPR058637">
    <property type="entry name" value="YknX-like_C"/>
</dbReference>
<dbReference type="PATRIC" id="fig|1288298.3.peg.3606"/>
<dbReference type="SUPFAM" id="SSF111369">
    <property type="entry name" value="HlyD-like secretion proteins"/>
    <property type="match status" value="1"/>
</dbReference>
<evidence type="ECO:0000313" key="6">
    <source>
        <dbReference type="EMBL" id="KGM87289.1"/>
    </source>
</evidence>
<comment type="caution">
    <text evidence="6">The sequence shown here is derived from an EMBL/GenBank/DDBJ whole genome shotgun (WGS) entry which is preliminary data.</text>
</comment>
<sequence length="370" mass="39953">MQIWKQLLLLCLIGGTAYGGYLGYQTYLVDAPKAAAEAQTERPVTVEIAVSEERTLQQTIEAVGTTRALQSIDIVPEVDGRLTSLRITPGARVVQGDILAQLDDTIQRADLTEAEAILVEQRQTLQRTRQLRQTAAVSQATEEEAVARLAEAEAEVERARRRLEDRTITAPFGGVVGLTNFDVGARVVEGQVLTRLDDLSEVEVEFSLPETVFALVQPGQSLIARSAAFADRVFEGTLDVVDSRIDPVGRAFRTRGRIPNADGTLAAGMFLSLTLVLSESTHVTVPEEALIFQAAETYVFVVADGKASRRTVTSGQRKDGRIAILSGLEAGEEVIIRGLQRVRDGSALKILGADKDATAKTDLAKPESAT</sequence>
<dbReference type="NCBIfam" id="TIGR01730">
    <property type="entry name" value="RND_mfp"/>
    <property type="match status" value="1"/>
</dbReference>
<evidence type="ECO:0000259" key="3">
    <source>
        <dbReference type="Pfam" id="PF25917"/>
    </source>
</evidence>
<dbReference type="PANTHER" id="PTHR30469">
    <property type="entry name" value="MULTIDRUG RESISTANCE PROTEIN MDTA"/>
    <property type="match status" value="1"/>
</dbReference>
<protein>
    <submittedName>
        <fullName evidence="6">RND family efflux transporter, MFP subunit</fullName>
    </submittedName>
</protein>
<organism evidence="6 7">
    <name type="scientific">Roseovarius mucosus DSM 17069</name>
    <dbReference type="NCBI Taxonomy" id="1288298"/>
    <lineage>
        <taxon>Bacteria</taxon>
        <taxon>Pseudomonadati</taxon>
        <taxon>Pseudomonadota</taxon>
        <taxon>Alphaproteobacteria</taxon>
        <taxon>Rhodobacterales</taxon>
        <taxon>Roseobacteraceae</taxon>
        <taxon>Roseovarius</taxon>
    </lineage>
</organism>
<name>A0A0A0HKW2_9RHOB</name>
<comment type="similarity">
    <text evidence="1">Belongs to the membrane fusion protein (MFP) (TC 8.A.1) family.</text>
</comment>
<dbReference type="GO" id="GO:0015562">
    <property type="term" value="F:efflux transmembrane transporter activity"/>
    <property type="evidence" value="ECO:0007669"/>
    <property type="project" value="TreeGrafter"/>
</dbReference>
<dbReference type="InterPro" id="IPR058625">
    <property type="entry name" value="MdtA-like_BSH"/>
</dbReference>
<dbReference type="Gene3D" id="2.40.50.100">
    <property type="match status" value="1"/>
</dbReference>
<reference evidence="6 7" key="1">
    <citation type="submission" date="2013-01" db="EMBL/GenBank/DDBJ databases">
        <authorList>
            <person name="Fiebig A."/>
            <person name="Goeker M."/>
            <person name="Klenk H.-P.P."/>
        </authorList>
    </citation>
    <scope>NUCLEOTIDE SEQUENCE [LARGE SCALE GENOMIC DNA]</scope>
    <source>
        <strain evidence="6 7">DSM 17069</strain>
    </source>
</reference>
<dbReference type="EMBL" id="AONH01000016">
    <property type="protein sequence ID" value="KGM87289.1"/>
    <property type="molecule type" value="Genomic_DNA"/>
</dbReference>
<dbReference type="eggNOG" id="COG0845">
    <property type="taxonomic scope" value="Bacteria"/>
</dbReference>
<evidence type="ECO:0000259" key="5">
    <source>
        <dbReference type="Pfam" id="PF25989"/>
    </source>
</evidence>
<evidence type="ECO:0000256" key="2">
    <source>
        <dbReference type="SAM" id="Coils"/>
    </source>
</evidence>
<dbReference type="Pfam" id="PF25917">
    <property type="entry name" value="BSH_RND"/>
    <property type="match status" value="1"/>
</dbReference>
<dbReference type="Gene3D" id="2.40.420.20">
    <property type="match status" value="1"/>
</dbReference>
<dbReference type="GO" id="GO:1990281">
    <property type="term" value="C:efflux pump complex"/>
    <property type="evidence" value="ECO:0007669"/>
    <property type="project" value="TreeGrafter"/>
</dbReference>
<dbReference type="STRING" id="215743.ROSMUCSMR3_04013"/>
<dbReference type="Pfam" id="PF25954">
    <property type="entry name" value="Beta-barrel_RND_2"/>
    <property type="match status" value="1"/>
</dbReference>
<dbReference type="Pfam" id="PF25989">
    <property type="entry name" value="YknX_C"/>
    <property type="match status" value="1"/>
</dbReference>
<feature type="domain" description="CusB-like beta-barrel" evidence="4">
    <location>
        <begin position="204"/>
        <end position="275"/>
    </location>
</feature>
<dbReference type="HOGENOM" id="CLU_018816_1_2_5"/>
<accession>A0A0A0HKW2</accession>
<dbReference type="Proteomes" id="UP000030021">
    <property type="component" value="Unassembled WGS sequence"/>
</dbReference>
<evidence type="ECO:0000313" key="7">
    <source>
        <dbReference type="Proteomes" id="UP000030021"/>
    </source>
</evidence>
<feature type="coiled-coil region" evidence="2">
    <location>
        <begin position="111"/>
        <end position="169"/>
    </location>
</feature>
<dbReference type="PANTHER" id="PTHR30469:SF11">
    <property type="entry name" value="BLL4320 PROTEIN"/>
    <property type="match status" value="1"/>
</dbReference>
<evidence type="ECO:0000259" key="4">
    <source>
        <dbReference type="Pfam" id="PF25954"/>
    </source>
</evidence>
<dbReference type="Gene3D" id="1.10.287.470">
    <property type="entry name" value="Helix hairpin bin"/>
    <property type="match status" value="1"/>
</dbReference>
<gene>
    <name evidence="6" type="ORF">rosmuc_03594</name>
</gene>
<dbReference type="AlphaFoldDB" id="A0A0A0HKW2"/>
<dbReference type="InterPro" id="IPR058792">
    <property type="entry name" value="Beta-barrel_RND_2"/>
</dbReference>
<feature type="domain" description="Multidrug resistance protein MdtA-like barrel-sandwich hybrid" evidence="3">
    <location>
        <begin position="72"/>
        <end position="192"/>
    </location>
</feature>
<feature type="domain" description="YknX-like C-terminal permuted SH3-like" evidence="5">
    <location>
        <begin position="283"/>
        <end position="349"/>
    </location>
</feature>
<evidence type="ECO:0000256" key="1">
    <source>
        <dbReference type="ARBA" id="ARBA00009477"/>
    </source>
</evidence>
<proteinExistence type="inferred from homology"/>